<protein>
    <recommendedName>
        <fullName evidence="3">DUF1161 domain-containing protein</fullName>
    </recommendedName>
</protein>
<proteinExistence type="predicted"/>
<dbReference type="EMBL" id="PSNW01000012">
    <property type="protein sequence ID" value="PPE72517.1"/>
    <property type="molecule type" value="Genomic_DNA"/>
</dbReference>
<comment type="caution">
    <text evidence="1">The sequence shown here is derived from an EMBL/GenBank/DDBJ whole genome shotgun (WGS) entry which is preliminary data.</text>
</comment>
<gene>
    <name evidence="1" type="ORF">C3942_18425</name>
</gene>
<dbReference type="Proteomes" id="UP000238220">
    <property type="component" value="Unassembled WGS sequence"/>
</dbReference>
<accession>A0A2S5TCD0</accession>
<name>A0A2S5TCD0_9GAMM</name>
<keyword evidence="2" id="KW-1185">Reference proteome</keyword>
<dbReference type="InterPro" id="IPR010595">
    <property type="entry name" value="DUF1161"/>
</dbReference>
<dbReference type="RefSeq" id="WP_104231833.1">
    <property type="nucleotide sequence ID" value="NZ_PSNW01000012.1"/>
</dbReference>
<evidence type="ECO:0000313" key="1">
    <source>
        <dbReference type="EMBL" id="PPE72517.1"/>
    </source>
</evidence>
<dbReference type="OrthoDB" id="9152878at2"/>
<evidence type="ECO:0000313" key="2">
    <source>
        <dbReference type="Proteomes" id="UP000238220"/>
    </source>
</evidence>
<organism evidence="1 2">
    <name type="scientific">Solimonas fluminis</name>
    <dbReference type="NCBI Taxonomy" id="2086571"/>
    <lineage>
        <taxon>Bacteria</taxon>
        <taxon>Pseudomonadati</taxon>
        <taxon>Pseudomonadota</taxon>
        <taxon>Gammaproteobacteria</taxon>
        <taxon>Nevskiales</taxon>
        <taxon>Nevskiaceae</taxon>
        <taxon>Solimonas</taxon>
    </lineage>
</organism>
<sequence length="73" mass="7698">MRHILLGTVLATMATPALPAKACEELGAEISAKIEAKGIRGYSLRLVPAAQVGDQTVVGSCESGAMKLVYRRQ</sequence>
<evidence type="ECO:0008006" key="3">
    <source>
        <dbReference type="Google" id="ProtNLM"/>
    </source>
</evidence>
<reference evidence="1 2" key="1">
    <citation type="submission" date="2018-02" db="EMBL/GenBank/DDBJ databases">
        <title>Genome sequencing of Solimonas sp. HR-BB.</title>
        <authorList>
            <person name="Lee Y."/>
            <person name="Jeon C.O."/>
        </authorList>
    </citation>
    <scope>NUCLEOTIDE SEQUENCE [LARGE SCALE GENOMIC DNA]</scope>
    <source>
        <strain evidence="1 2">HR-BB</strain>
    </source>
</reference>
<dbReference type="AlphaFoldDB" id="A0A2S5TCD0"/>
<dbReference type="Pfam" id="PF06649">
    <property type="entry name" value="DUF1161"/>
    <property type="match status" value="1"/>
</dbReference>